<reference evidence="1" key="1">
    <citation type="submission" date="2014-11" db="EMBL/GenBank/DDBJ databases">
        <authorList>
            <person name="Amaro Gonzalez C."/>
        </authorList>
    </citation>
    <scope>NUCLEOTIDE SEQUENCE</scope>
</reference>
<evidence type="ECO:0000313" key="1">
    <source>
        <dbReference type="EMBL" id="JAH04487.1"/>
    </source>
</evidence>
<sequence length="48" mass="5370">MSSGAVLVMPASKTPASWCSFRNTKKDIAFLNDTIPIFHREMLIKKTS</sequence>
<proteinExistence type="predicted"/>
<name>A0A0E9PJL9_ANGAN</name>
<reference evidence="1" key="2">
    <citation type="journal article" date="2015" name="Fish Shellfish Immunol.">
        <title>Early steps in the European eel (Anguilla anguilla)-Vibrio vulnificus interaction in the gills: Role of the RtxA13 toxin.</title>
        <authorList>
            <person name="Callol A."/>
            <person name="Pajuelo D."/>
            <person name="Ebbesson L."/>
            <person name="Teles M."/>
            <person name="MacKenzie S."/>
            <person name="Amaro C."/>
        </authorList>
    </citation>
    <scope>NUCLEOTIDE SEQUENCE</scope>
</reference>
<protein>
    <submittedName>
        <fullName evidence="1">Uncharacterized protein</fullName>
    </submittedName>
</protein>
<organism evidence="1">
    <name type="scientific">Anguilla anguilla</name>
    <name type="common">European freshwater eel</name>
    <name type="synonym">Muraena anguilla</name>
    <dbReference type="NCBI Taxonomy" id="7936"/>
    <lineage>
        <taxon>Eukaryota</taxon>
        <taxon>Metazoa</taxon>
        <taxon>Chordata</taxon>
        <taxon>Craniata</taxon>
        <taxon>Vertebrata</taxon>
        <taxon>Euteleostomi</taxon>
        <taxon>Actinopterygii</taxon>
        <taxon>Neopterygii</taxon>
        <taxon>Teleostei</taxon>
        <taxon>Anguilliformes</taxon>
        <taxon>Anguillidae</taxon>
        <taxon>Anguilla</taxon>
    </lineage>
</organism>
<dbReference type="EMBL" id="GBXM01104090">
    <property type="protein sequence ID" value="JAH04487.1"/>
    <property type="molecule type" value="Transcribed_RNA"/>
</dbReference>
<dbReference type="AlphaFoldDB" id="A0A0E9PJL9"/>
<accession>A0A0E9PJL9</accession>